<accession>V5WG66</accession>
<keyword evidence="7" id="KW-0457">Lysine biosynthesis</keyword>
<evidence type="ECO:0000256" key="8">
    <source>
        <dbReference type="ARBA" id="ARBA00037922"/>
    </source>
</evidence>
<comment type="pathway">
    <text evidence="8">Amino-acid biosynthesis; L-lysine biosynthesis via DAP pathway; (S)-tetrahydrodipicolinate from L-aspartate: step 4/4.</text>
</comment>
<dbReference type="Gene3D" id="3.30.360.10">
    <property type="entry name" value="Dihydrodipicolinate Reductase, domain 2"/>
    <property type="match status" value="1"/>
</dbReference>
<dbReference type="OrthoDB" id="9790352at2"/>
<dbReference type="AlphaFoldDB" id="V5WG66"/>
<evidence type="ECO:0000256" key="7">
    <source>
        <dbReference type="ARBA" id="ARBA00023154"/>
    </source>
</evidence>
<dbReference type="InterPro" id="IPR000846">
    <property type="entry name" value="DapB_N"/>
</dbReference>
<dbReference type="SUPFAM" id="SSF51735">
    <property type="entry name" value="NAD(P)-binding Rossmann-fold domains"/>
    <property type="match status" value="1"/>
</dbReference>
<dbReference type="HOGENOM" id="CLU_047479_1_0_12"/>
<dbReference type="GO" id="GO:0008839">
    <property type="term" value="F:4-hydroxy-tetrahydrodipicolinate reductase"/>
    <property type="evidence" value="ECO:0007669"/>
    <property type="project" value="UniProtKB-UniRule"/>
</dbReference>
<dbReference type="NCBIfam" id="TIGR00036">
    <property type="entry name" value="dapB"/>
    <property type="match status" value="1"/>
</dbReference>
<evidence type="ECO:0000259" key="13">
    <source>
        <dbReference type="Pfam" id="PF01113"/>
    </source>
</evidence>
<feature type="domain" description="Dihydrodipicolinate reductase N-terminal" evidence="13">
    <location>
        <begin position="1"/>
        <end position="94"/>
    </location>
</feature>
<dbReference type="EC" id="1.17.1.8" evidence="9 12"/>
<keyword evidence="5 15" id="KW-0560">Oxidoreductase</keyword>
<dbReference type="GO" id="GO:0005829">
    <property type="term" value="C:cytosol"/>
    <property type="evidence" value="ECO:0007669"/>
    <property type="project" value="TreeGrafter"/>
</dbReference>
<evidence type="ECO:0000313" key="16">
    <source>
        <dbReference type="Proteomes" id="UP000018680"/>
    </source>
</evidence>
<dbReference type="Gene3D" id="3.40.50.720">
    <property type="entry name" value="NAD(P)-binding Rossmann-like Domain"/>
    <property type="match status" value="1"/>
</dbReference>
<dbReference type="STRING" id="1307761.L21SP2_1126"/>
<dbReference type="InterPro" id="IPR023940">
    <property type="entry name" value="DHDPR_bac"/>
</dbReference>
<organism evidence="15 16">
    <name type="scientific">Salinispira pacifica</name>
    <dbReference type="NCBI Taxonomy" id="1307761"/>
    <lineage>
        <taxon>Bacteria</taxon>
        <taxon>Pseudomonadati</taxon>
        <taxon>Spirochaetota</taxon>
        <taxon>Spirochaetia</taxon>
        <taxon>Spirochaetales</taxon>
        <taxon>Spirochaetaceae</taxon>
        <taxon>Salinispira</taxon>
    </lineage>
</organism>
<dbReference type="EMBL" id="CP006939">
    <property type="protein sequence ID" value="AHC14529.1"/>
    <property type="molecule type" value="Genomic_DNA"/>
</dbReference>
<gene>
    <name evidence="15" type="ORF">L21SP2_1126</name>
</gene>
<dbReference type="PATRIC" id="fig|1307761.3.peg.1121"/>
<dbReference type="eggNOG" id="COG0289">
    <property type="taxonomic scope" value="Bacteria"/>
</dbReference>
<protein>
    <recommendedName>
        <fullName evidence="9 12">4-hydroxy-tetrahydrodipicolinate reductase</fullName>
        <ecNumber evidence="9 12">1.17.1.8</ecNumber>
    </recommendedName>
</protein>
<evidence type="ECO:0000256" key="6">
    <source>
        <dbReference type="ARBA" id="ARBA00023027"/>
    </source>
</evidence>
<dbReference type="SUPFAM" id="SSF55347">
    <property type="entry name" value="Glyceraldehyde-3-phosphate dehydrogenase-like, C-terminal domain"/>
    <property type="match status" value="1"/>
</dbReference>
<dbReference type="KEGG" id="slr:L21SP2_1126"/>
<comment type="catalytic activity">
    <reaction evidence="10">
        <text>(S)-2,3,4,5-tetrahydrodipicolinate + NADP(+) + H2O = (2S,4S)-4-hydroxy-2,3,4,5-tetrahydrodipicolinate + NADPH + H(+)</text>
        <dbReference type="Rhea" id="RHEA:35331"/>
        <dbReference type="ChEBI" id="CHEBI:15377"/>
        <dbReference type="ChEBI" id="CHEBI:15378"/>
        <dbReference type="ChEBI" id="CHEBI:16845"/>
        <dbReference type="ChEBI" id="CHEBI:57783"/>
        <dbReference type="ChEBI" id="CHEBI:58349"/>
        <dbReference type="ChEBI" id="CHEBI:67139"/>
        <dbReference type="EC" id="1.17.1.8"/>
    </reaction>
</comment>
<keyword evidence="6" id="KW-0520">NAD</keyword>
<evidence type="ECO:0000256" key="5">
    <source>
        <dbReference type="ARBA" id="ARBA00023002"/>
    </source>
</evidence>
<dbReference type="Pfam" id="PF05173">
    <property type="entry name" value="DapB_C"/>
    <property type="match status" value="1"/>
</dbReference>
<keyword evidence="16" id="KW-1185">Reference proteome</keyword>
<evidence type="ECO:0000259" key="14">
    <source>
        <dbReference type="Pfam" id="PF05173"/>
    </source>
</evidence>
<dbReference type="InterPro" id="IPR022663">
    <property type="entry name" value="DapB_C"/>
</dbReference>
<keyword evidence="2" id="KW-0028">Amino-acid biosynthesis</keyword>
<feature type="domain" description="Dihydrodipicolinate reductase C-terminal" evidence="14">
    <location>
        <begin position="108"/>
        <end position="234"/>
    </location>
</feature>
<dbReference type="Pfam" id="PF01113">
    <property type="entry name" value="DapB_N"/>
    <property type="match status" value="1"/>
</dbReference>
<dbReference type="PANTHER" id="PTHR20836">
    <property type="entry name" value="DIHYDRODIPICOLINATE REDUCTASE"/>
    <property type="match status" value="1"/>
</dbReference>
<comment type="similarity">
    <text evidence="1">Belongs to the DapB family.</text>
</comment>
<evidence type="ECO:0000256" key="9">
    <source>
        <dbReference type="ARBA" id="ARBA00038983"/>
    </source>
</evidence>
<evidence type="ECO:0000256" key="4">
    <source>
        <dbReference type="ARBA" id="ARBA00022915"/>
    </source>
</evidence>
<proteinExistence type="inferred from homology"/>
<dbReference type="PIRSF" id="PIRSF000161">
    <property type="entry name" value="DHPR"/>
    <property type="match status" value="1"/>
</dbReference>
<evidence type="ECO:0000256" key="1">
    <source>
        <dbReference type="ARBA" id="ARBA00006642"/>
    </source>
</evidence>
<reference evidence="15 16" key="1">
    <citation type="journal article" date="2015" name="Stand. Genomic Sci.">
        <title>Complete genome sequence and description of Salinispira pacifica gen. nov., sp. nov., a novel spirochaete isolated form a hypersaline microbial mat.</title>
        <authorList>
            <person name="Ben Hania W."/>
            <person name="Joseph M."/>
            <person name="Schumann P."/>
            <person name="Bunk B."/>
            <person name="Fiebig A."/>
            <person name="Sproer C."/>
            <person name="Klenk H.P."/>
            <person name="Fardeau M.L."/>
            <person name="Spring S."/>
        </authorList>
    </citation>
    <scope>NUCLEOTIDE SEQUENCE [LARGE SCALE GENOMIC DNA]</scope>
    <source>
        <strain evidence="15 16">L21-RPul-D2</strain>
    </source>
</reference>
<sequence>MNITIIGYGRMGKEVEQIAEKRGHTIVSTVDPVQGLFSELSDEAVKDTQGVIEFGLPEGILDRISFLSSRNIPVVIGTTGWQEQEAKAEEIVKSTGGALLYGSNFSPGANLFFRIVEEAAGLINSLDDYDIMMHEYHHKKKKDSPSGTALTLAGKILENLERKKSICFDPLQREIRDDELHIGTVRGGHIPGIHRVTMDSPADSIVLEHSARNRSGFASGSVIGLEWLMEKRGMHHADSFFRDLMES</sequence>
<dbReference type="GO" id="GO:0019877">
    <property type="term" value="P:diaminopimelate biosynthetic process"/>
    <property type="evidence" value="ECO:0007669"/>
    <property type="project" value="UniProtKB-KW"/>
</dbReference>
<keyword evidence="4" id="KW-0220">Diaminopimelate biosynthesis</keyword>
<dbReference type="GO" id="GO:0009089">
    <property type="term" value="P:lysine biosynthetic process via diaminopimelate"/>
    <property type="evidence" value="ECO:0007669"/>
    <property type="project" value="UniProtKB-UniRule"/>
</dbReference>
<dbReference type="RefSeq" id="WP_024267454.1">
    <property type="nucleotide sequence ID" value="NC_023035.1"/>
</dbReference>
<dbReference type="PANTHER" id="PTHR20836:SF0">
    <property type="entry name" value="4-HYDROXY-TETRAHYDRODIPICOLINATE REDUCTASE 1, CHLOROPLASTIC-RELATED"/>
    <property type="match status" value="1"/>
</dbReference>
<evidence type="ECO:0000256" key="10">
    <source>
        <dbReference type="ARBA" id="ARBA00049080"/>
    </source>
</evidence>
<evidence type="ECO:0000256" key="11">
    <source>
        <dbReference type="ARBA" id="ARBA00049396"/>
    </source>
</evidence>
<evidence type="ECO:0000256" key="2">
    <source>
        <dbReference type="ARBA" id="ARBA00022605"/>
    </source>
</evidence>
<keyword evidence="3" id="KW-0521">NADP</keyword>
<evidence type="ECO:0000313" key="15">
    <source>
        <dbReference type="EMBL" id="AHC14529.1"/>
    </source>
</evidence>
<name>V5WG66_9SPIO</name>
<evidence type="ECO:0000256" key="3">
    <source>
        <dbReference type="ARBA" id="ARBA00022857"/>
    </source>
</evidence>
<dbReference type="Proteomes" id="UP000018680">
    <property type="component" value="Chromosome"/>
</dbReference>
<dbReference type="InterPro" id="IPR036291">
    <property type="entry name" value="NAD(P)-bd_dom_sf"/>
</dbReference>
<evidence type="ECO:0000256" key="12">
    <source>
        <dbReference type="NCBIfam" id="TIGR00036"/>
    </source>
</evidence>
<comment type="catalytic activity">
    <reaction evidence="11">
        <text>(S)-2,3,4,5-tetrahydrodipicolinate + NAD(+) + H2O = (2S,4S)-4-hydroxy-2,3,4,5-tetrahydrodipicolinate + NADH + H(+)</text>
        <dbReference type="Rhea" id="RHEA:35323"/>
        <dbReference type="ChEBI" id="CHEBI:15377"/>
        <dbReference type="ChEBI" id="CHEBI:15378"/>
        <dbReference type="ChEBI" id="CHEBI:16845"/>
        <dbReference type="ChEBI" id="CHEBI:57540"/>
        <dbReference type="ChEBI" id="CHEBI:57945"/>
        <dbReference type="ChEBI" id="CHEBI:67139"/>
        <dbReference type="EC" id="1.17.1.8"/>
    </reaction>
</comment>